<dbReference type="Pfam" id="PF00035">
    <property type="entry name" value="dsrm"/>
    <property type="match status" value="2"/>
</dbReference>
<dbReference type="Gene3D" id="1.10.510.10">
    <property type="entry name" value="Transferase(Phosphotransferase) domain 1"/>
    <property type="match status" value="1"/>
</dbReference>
<feature type="region of interest" description="Disordered" evidence="2">
    <location>
        <begin position="314"/>
        <end position="367"/>
    </location>
</feature>
<gene>
    <name evidence="5" type="ORF">PNOK_0952200</name>
</gene>
<evidence type="ECO:0000313" key="6">
    <source>
        <dbReference type="Proteomes" id="UP000217199"/>
    </source>
</evidence>
<dbReference type="GO" id="GO:0004672">
    <property type="term" value="F:protein kinase activity"/>
    <property type="evidence" value="ECO:0007669"/>
    <property type="project" value="InterPro"/>
</dbReference>
<dbReference type="PANTHER" id="PTHR23257">
    <property type="entry name" value="SERINE-THREONINE PROTEIN KINASE"/>
    <property type="match status" value="1"/>
</dbReference>
<feature type="domain" description="DRBM" evidence="4">
    <location>
        <begin position="374"/>
        <end position="444"/>
    </location>
</feature>
<dbReference type="InterPro" id="IPR000719">
    <property type="entry name" value="Prot_kinase_dom"/>
</dbReference>
<dbReference type="STRING" id="2282107.A0A286U611"/>
<dbReference type="Gene3D" id="3.30.160.20">
    <property type="match status" value="2"/>
</dbReference>
<name>A0A286U611_9AGAM</name>
<evidence type="ECO:0000256" key="2">
    <source>
        <dbReference type="SAM" id="MobiDB-lite"/>
    </source>
</evidence>
<dbReference type="PROSITE" id="PS00109">
    <property type="entry name" value="PROTEIN_KINASE_TYR"/>
    <property type="match status" value="1"/>
</dbReference>
<sequence>MSGLSSNSTDDKSPISEAVVVRRSTGFIYKENKKEETLFKIFTNLPPQTLSSAEIEDGFLDEFMSKFAFWKRSVPKFDLPSSKLYQALRPLAYNYENEETILPCIVYEKVKLAKDFLREDKDYNLLSMFLHIAKQIAKMHDRLIIHGDLRGDNILIDGEGFPHIADNFLTEIISILDRREERVDTEVCGAIRWMPVEDVILQGSIARKPTKAGDIWSFGMTMFELWSGNVPYYGIPTERVALMISQERTPSTPKNPPHKKLEKIIHYLTGLCWALRPEERVATDTLINILTDLVRGDDLDTVKRNYAPKDKVLERLPEFTESPTYSSDSSSSDDSYTPPSSELSSLSSPISERSQKGRYPLNVIPPHPSCGTQSAMTLLMNTQARLKNLGDLEVGPSVMAGDDHNPMWTTVIRLNGHAIGEGKGARKKESAEIAAKQAMGVLSERFESVRGLNRVSYTAQFKDYIERNELQARIKFKRSSEGEAHLSVWVVQIYLDGEVLTTGSGSTLKLAEEKAALILYYATTLQNCFALMETP</sequence>
<dbReference type="InterPro" id="IPR001245">
    <property type="entry name" value="Ser-Thr/Tyr_kinase_cat_dom"/>
</dbReference>
<organism evidence="5 6">
    <name type="scientific">Pyrrhoderma noxium</name>
    <dbReference type="NCBI Taxonomy" id="2282107"/>
    <lineage>
        <taxon>Eukaryota</taxon>
        <taxon>Fungi</taxon>
        <taxon>Dikarya</taxon>
        <taxon>Basidiomycota</taxon>
        <taxon>Agaricomycotina</taxon>
        <taxon>Agaricomycetes</taxon>
        <taxon>Hymenochaetales</taxon>
        <taxon>Hymenochaetaceae</taxon>
        <taxon>Pyrrhoderma</taxon>
    </lineage>
</organism>
<dbReference type="InterPro" id="IPR008266">
    <property type="entry name" value="Tyr_kinase_AS"/>
</dbReference>
<dbReference type="InterPro" id="IPR014720">
    <property type="entry name" value="dsRBD_dom"/>
</dbReference>
<dbReference type="SUPFAM" id="SSF54768">
    <property type="entry name" value="dsRNA-binding domain-like"/>
    <property type="match status" value="2"/>
</dbReference>
<evidence type="ECO:0000259" key="3">
    <source>
        <dbReference type="PROSITE" id="PS50011"/>
    </source>
</evidence>
<proteinExistence type="predicted"/>
<keyword evidence="6" id="KW-1185">Reference proteome</keyword>
<evidence type="ECO:0000313" key="5">
    <source>
        <dbReference type="EMBL" id="PAV14969.1"/>
    </source>
</evidence>
<dbReference type="GO" id="GO:0003723">
    <property type="term" value="F:RNA binding"/>
    <property type="evidence" value="ECO:0007669"/>
    <property type="project" value="UniProtKB-UniRule"/>
</dbReference>
<dbReference type="Pfam" id="PF07714">
    <property type="entry name" value="PK_Tyr_Ser-Thr"/>
    <property type="match status" value="1"/>
</dbReference>
<dbReference type="InterPro" id="IPR050167">
    <property type="entry name" value="Ser_Thr_protein_kinase"/>
</dbReference>
<keyword evidence="1" id="KW-0694">RNA-binding</keyword>
<dbReference type="Proteomes" id="UP000217199">
    <property type="component" value="Unassembled WGS sequence"/>
</dbReference>
<dbReference type="PROSITE" id="PS50011">
    <property type="entry name" value="PROTEIN_KINASE_DOM"/>
    <property type="match status" value="1"/>
</dbReference>
<accession>A0A286U611</accession>
<dbReference type="OrthoDB" id="4062651at2759"/>
<dbReference type="AlphaFoldDB" id="A0A286U611"/>
<dbReference type="InterPro" id="IPR011009">
    <property type="entry name" value="Kinase-like_dom_sf"/>
</dbReference>
<feature type="domain" description="DRBM" evidence="4">
    <location>
        <begin position="456"/>
        <end position="516"/>
    </location>
</feature>
<dbReference type="GO" id="GO:0005524">
    <property type="term" value="F:ATP binding"/>
    <property type="evidence" value="ECO:0007669"/>
    <property type="project" value="InterPro"/>
</dbReference>
<dbReference type="InParanoid" id="A0A286U611"/>
<dbReference type="EMBL" id="NBII01000011">
    <property type="protein sequence ID" value="PAV14969.1"/>
    <property type="molecule type" value="Genomic_DNA"/>
</dbReference>
<feature type="domain" description="Protein kinase" evidence="3">
    <location>
        <begin position="1"/>
        <end position="294"/>
    </location>
</feature>
<comment type="caution">
    <text evidence="5">The sequence shown here is derived from an EMBL/GenBank/DDBJ whole genome shotgun (WGS) entry which is preliminary data.</text>
</comment>
<evidence type="ECO:0000256" key="1">
    <source>
        <dbReference type="PROSITE-ProRule" id="PRU00266"/>
    </source>
</evidence>
<dbReference type="SUPFAM" id="SSF56112">
    <property type="entry name" value="Protein kinase-like (PK-like)"/>
    <property type="match status" value="1"/>
</dbReference>
<reference evidence="5 6" key="1">
    <citation type="journal article" date="2017" name="Mol. Ecol.">
        <title>Comparative and population genomic landscape of Phellinus noxius: A hypervariable fungus causing root rot in trees.</title>
        <authorList>
            <person name="Chung C.L."/>
            <person name="Lee T.J."/>
            <person name="Akiba M."/>
            <person name="Lee H.H."/>
            <person name="Kuo T.H."/>
            <person name="Liu D."/>
            <person name="Ke H.M."/>
            <person name="Yokoi T."/>
            <person name="Roa M.B."/>
            <person name="Lu M.J."/>
            <person name="Chang Y.Y."/>
            <person name="Ann P.J."/>
            <person name="Tsai J.N."/>
            <person name="Chen C.Y."/>
            <person name="Tzean S.S."/>
            <person name="Ota Y."/>
            <person name="Hattori T."/>
            <person name="Sahashi N."/>
            <person name="Liou R.F."/>
            <person name="Kikuchi T."/>
            <person name="Tsai I.J."/>
        </authorList>
    </citation>
    <scope>NUCLEOTIDE SEQUENCE [LARGE SCALE GENOMIC DNA]</scope>
    <source>
        <strain evidence="5 6">FFPRI411160</strain>
    </source>
</reference>
<evidence type="ECO:0000259" key="4">
    <source>
        <dbReference type="PROSITE" id="PS50137"/>
    </source>
</evidence>
<feature type="compositionally biased region" description="Low complexity" evidence="2">
    <location>
        <begin position="322"/>
        <end position="352"/>
    </location>
</feature>
<protein>
    <submittedName>
        <fullName evidence="5">Uncharacterized protein</fullName>
    </submittedName>
</protein>
<dbReference type="PROSITE" id="PS50137">
    <property type="entry name" value="DS_RBD"/>
    <property type="match status" value="2"/>
</dbReference>